<accession>F9WPJ8</accession>
<proteinExistence type="predicted"/>
<feature type="region of interest" description="Disordered" evidence="1">
    <location>
        <begin position="134"/>
        <end position="180"/>
    </location>
</feature>
<organism evidence="2 3">
    <name type="scientific">Trypanosoma vivax (strain Y486)</name>
    <dbReference type="NCBI Taxonomy" id="1055687"/>
    <lineage>
        <taxon>Eukaryota</taxon>
        <taxon>Discoba</taxon>
        <taxon>Euglenozoa</taxon>
        <taxon>Kinetoplastea</taxon>
        <taxon>Metakinetoplastina</taxon>
        <taxon>Trypanosomatida</taxon>
        <taxon>Trypanosomatidae</taxon>
        <taxon>Trypanosoma</taxon>
        <taxon>Duttonella</taxon>
    </lineage>
</organism>
<dbReference type="AlphaFoldDB" id="F9WPJ8"/>
<dbReference type="EMBL" id="CAEX01003494">
    <property type="protein sequence ID" value="CCD19475.1"/>
    <property type="molecule type" value="Genomic_DNA"/>
</dbReference>
<evidence type="ECO:0000313" key="2">
    <source>
        <dbReference type="EMBL" id="CCD19475.1"/>
    </source>
</evidence>
<name>F9WPJ8_TRYVY</name>
<feature type="compositionally biased region" description="Basic and acidic residues" evidence="1">
    <location>
        <begin position="167"/>
        <end position="180"/>
    </location>
</feature>
<dbReference type="VEuPathDB" id="TriTrypDB:TvY486_0021730"/>
<dbReference type="Proteomes" id="UP000009027">
    <property type="component" value="Unassembled WGS sequence"/>
</dbReference>
<evidence type="ECO:0000256" key="1">
    <source>
        <dbReference type="SAM" id="MobiDB-lite"/>
    </source>
</evidence>
<reference evidence="2 3" key="1">
    <citation type="journal article" date="2012" name="Proc. Natl. Acad. Sci. U.S.A.">
        <title>Antigenic diversity is generated by distinct evolutionary mechanisms in African trypanosome species.</title>
        <authorList>
            <person name="Jackson A.P."/>
            <person name="Berry A."/>
            <person name="Aslett M."/>
            <person name="Allison H.C."/>
            <person name="Burton P."/>
            <person name="Vavrova-Anderson J."/>
            <person name="Brown R."/>
            <person name="Browne H."/>
            <person name="Corton N."/>
            <person name="Hauser H."/>
            <person name="Gamble J."/>
            <person name="Gilderthorp R."/>
            <person name="Marcello L."/>
            <person name="McQuillan J."/>
            <person name="Otto T.D."/>
            <person name="Quail M.A."/>
            <person name="Sanders M.J."/>
            <person name="van Tonder A."/>
            <person name="Ginger M.L."/>
            <person name="Field M.C."/>
            <person name="Barry J.D."/>
            <person name="Hertz-Fowler C."/>
            <person name="Berriman M."/>
        </authorList>
    </citation>
    <scope>NUCLEOTIDE SEQUENCE</scope>
    <source>
        <strain evidence="2 3">Y486</strain>
    </source>
</reference>
<feature type="non-terminal residue" evidence="2">
    <location>
        <position position="328"/>
    </location>
</feature>
<evidence type="ECO:0000313" key="3">
    <source>
        <dbReference type="Proteomes" id="UP000009027"/>
    </source>
</evidence>
<protein>
    <submittedName>
        <fullName evidence="2">Uncharacterized protein</fullName>
    </submittedName>
</protein>
<feature type="region of interest" description="Disordered" evidence="1">
    <location>
        <begin position="211"/>
        <end position="242"/>
    </location>
</feature>
<keyword evidence="3" id="KW-1185">Reference proteome</keyword>
<gene>
    <name evidence="2" type="ORF">TvY486_0021730</name>
</gene>
<sequence length="328" mass="35370">MLDLLVACGVGEGNSGEGDLATLRLLTQLLQQEESAKKDKHLTEMCRAPCLTEVPPAATAAATSTDVPASPTGSVALPQSSVLSFMISRCGENPDAFPTLQFVSKFLNDTEGAHVQKGNRRTPKVCVFTSREATTGTHERAGGPVEGPGEMCTRSASPLPSALENVPIDKDHSNRQSKVEETITCSAGPVRRGFSPCSAVNRSTESIEKFASPIPQRSWRSSPERSHSMNGRKSPISDLDVSTISPKPQAVKVPSVNRTRTSYRQRHALRILSNDLDAARKSRYCARLLEAARKARIIATTFMEASAQCYQDPLLLSGSRPTSPSAYM</sequence>